<dbReference type="Pfam" id="PF01797">
    <property type="entry name" value="Y1_Tnp"/>
    <property type="match status" value="1"/>
</dbReference>
<dbReference type="Gene3D" id="3.30.70.1290">
    <property type="entry name" value="Transposase IS200-like"/>
    <property type="match status" value="1"/>
</dbReference>
<evidence type="ECO:0000313" key="2">
    <source>
        <dbReference type="EMBL" id="NQE33591.1"/>
    </source>
</evidence>
<sequence>MVCQHQILLVKPAPTGYPRGGFHQLSMPETNNIINPPPPNEQLFYGDKIMKYDPNKHHRRSIRLPGYDYRTPGSYFITICSWQRECLFGEVINDKMQLSPYGKTVLFNWSLLPKRYKNVALDDFIVMPNHVHGIIVLKGSPEINYTESDKFGHRKSTIHPLSEIVRGLKTSSARRINQMRYLRGISVWQRGYYEHIIRNEESLVAIREYIVNNPVLWGKDELYPHNSVKINESSRLAIEWKGKSYIQSIVV</sequence>
<dbReference type="InterPro" id="IPR052715">
    <property type="entry name" value="RAYT_transposase"/>
</dbReference>
<feature type="domain" description="Transposase IS200-like" evidence="1">
    <location>
        <begin position="71"/>
        <end position="213"/>
    </location>
</feature>
<organism evidence="2 3">
    <name type="scientific">Microcoleus asticus IPMA8</name>
    <dbReference type="NCBI Taxonomy" id="2563858"/>
    <lineage>
        <taxon>Bacteria</taxon>
        <taxon>Bacillati</taxon>
        <taxon>Cyanobacteriota</taxon>
        <taxon>Cyanophyceae</taxon>
        <taxon>Oscillatoriophycideae</taxon>
        <taxon>Oscillatoriales</taxon>
        <taxon>Microcoleaceae</taxon>
        <taxon>Microcoleus</taxon>
        <taxon>Microcoleus asticus</taxon>
    </lineage>
</organism>
<keyword evidence="3" id="KW-1185">Reference proteome</keyword>
<gene>
    <name evidence="2" type="ORF">E5S67_01310</name>
</gene>
<comment type="caution">
    <text evidence="2">The sequence shown here is derived from an EMBL/GenBank/DDBJ whole genome shotgun (WGS) entry which is preliminary data.</text>
</comment>
<protein>
    <recommendedName>
        <fullName evidence="1">Transposase IS200-like domain-containing protein</fullName>
    </recommendedName>
</protein>
<dbReference type="EMBL" id="SRRZ01000017">
    <property type="protein sequence ID" value="NQE33591.1"/>
    <property type="molecule type" value="Genomic_DNA"/>
</dbReference>
<dbReference type="Proteomes" id="UP000702425">
    <property type="component" value="Unassembled WGS sequence"/>
</dbReference>
<reference evidence="2 3" key="1">
    <citation type="journal article" date="2020" name="Sci. Rep.">
        <title>A novel cyanobacterial geosmin producer, revising GeoA distribution and dispersion patterns in Bacteria.</title>
        <authorList>
            <person name="Churro C."/>
            <person name="Semedo-Aguiar A.P."/>
            <person name="Silva A.D."/>
            <person name="Pereira-Leal J.B."/>
            <person name="Leite R.B."/>
        </authorList>
    </citation>
    <scope>NUCLEOTIDE SEQUENCE [LARGE SCALE GENOMIC DNA]</scope>
    <source>
        <strain evidence="2 3">IPMA8</strain>
    </source>
</reference>
<dbReference type="SMART" id="SM01321">
    <property type="entry name" value="Y1_Tnp"/>
    <property type="match status" value="1"/>
</dbReference>
<name>A0ABX2CTL5_9CYAN</name>
<dbReference type="PANTHER" id="PTHR36966">
    <property type="entry name" value="REP-ASSOCIATED TYROSINE TRANSPOSASE"/>
    <property type="match status" value="1"/>
</dbReference>
<evidence type="ECO:0000313" key="3">
    <source>
        <dbReference type="Proteomes" id="UP000702425"/>
    </source>
</evidence>
<accession>A0ABX2CTL5</accession>
<evidence type="ECO:0000259" key="1">
    <source>
        <dbReference type="SMART" id="SM01321"/>
    </source>
</evidence>
<dbReference type="InterPro" id="IPR036515">
    <property type="entry name" value="Transposase_17_sf"/>
</dbReference>
<dbReference type="InterPro" id="IPR002686">
    <property type="entry name" value="Transposase_17"/>
</dbReference>
<dbReference type="SUPFAM" id="SSF143422">
    <property type="entry name" value="Transposase IS200-like"/>
    <property type="match status" value="1"/>
</dbReference>
<dbReference type="PANTHER" id="PTHR36966:SF1">
    <property type="entry name" value="REP-ASSOCIATED TYROSINE TRANSPOSASE"/>
    <property type="match status" value="1"/>
</dbReference>
<proteinExistence type="predicted"/>